<keyword evidence="2" id="KW-1185">Reference proteome</keyword>
<name>K0PWU0_9HYPH</name>
<evidence type="ECO:0000313" key="2">
    <source>
        <dbReference type="Proteomes" id="UP000009319"/>
    </source>
</evidence>
<dbReference type="HOGENOM" id="CLU_2481157_0_0_5"/>
<reference evidence="1 2" key="1">
    <citation type="journal article" date="2013" name="Genome Announc.">
        <title>Draft Genome Sequence of Rhizobium mesoamericanum STM3625, a Nitrogen-Fixing Symbiont of Mimosa pudica Isolated in French Guiana (South America).</title>
        <authorList>
            <person name="Moulin L."/>
            <person name="Mornico D."/>
            <person name="Melkonian R."/>
            <person name="Klonowska A."/>
        </authorList>
    </citation>
    <scope>NUCLEOTIDE SEQUENCE [LARGE SCALE GENOMIC DNA]</scope>
    <source>
        <strain evidence="1 2">STM3625</strain>
    </source>
</reference>
<proteinExistence type="predicted"/>
<dbReference type="EMBL" id="CANI01000036">
    <property type="protein sequence ID" value="CCM78233.1"/>
    <property type="molecule type" value="Genomic_DNA"/>
</dbReference>
<dbReference type="STRING" id="1211777.BN77_p10880"/>
<evidence type="ECO:0000313" key="1">
    <source>
        <dbReference type="EMBL" id="CCM78233.1"/>
    </source>
</evidence>
<dbReference type="Proteomes" id="UP000009319">
    <property type="component" value="Unassembled WGS sequence"/>
</dbReference>
<protein>
    <submittedName>
        <fullName evidence="1">Uncharacterized protein</fullName>
    </submittedName>
</protein>
<organism evidence="1 2">
    <name type="scientific">Rhizobium mesoamericanum STM3625</name>
    <dbReference type="NCBI Taxonomy" id="1211777"/>
    <lineage>
        <taxon>Bacteria</taxon>
        <taxon>Pseudomonadati</taxon>
        <taxon>Pseudomonadota</taxon>
        <taxon>Alphaproteobacteria</taxon>
        <taxon>Hyphomicrobiales</taxon>
        <taxon>Rhizobiaceae</taxon>
        <taxon>Rhizobium/Agrobacterium group</taxon>
        <taxon>Rhizobium</taxon>
    </lineage>
</organism>
<accession>K0PWU0</accession>
<sequence length="87" mass="9077">MVLGKAPNQFLALRNIPVDPSPGSQGDTVRQLLGQIGFPGYLVPPDRGQAPWGAAMLSRVSVALSDLAGVFLPASQRRVDPKIVGAA</sequence>
<comment type="caution">
    <text evidence="1">The sequence shown here is derived from an EMBL/GenBank/DDBJ whole genome shotgun (WGS) entry which is preliminary data.</text>
</comment>
<dbReference type="AlphaFoldDB" id="K0PWU0"/>
<gene>
    <name evidence="1" type="ORF">BN77_p10880</name>
</gene>